<dbReference type="InterPro" id="IPR042099">
    <property type="entry name" value="ANL_N_sf"/>
</dbReference>
<evidence type="ECO:0000256" key="1">
    <source>
        <dbReference type="ARBA" id="ARBA00022598"/>
    </source>
</evidence>
<keyword evidence="4" id="KW-1185">Reference proteome</keyword>
<dbReference type="Proteomes" id="UP000013827">
    <property type="component" value="Unassembled WGS sequence"/>
</dbReference>
<dbReference type="HOGENOM" id="CLU_000022_23_7_1"/>
<dbReference type="CDD" id="cd05931">
    <property type="entry name" value="FAAL"/>
    <property type="match status" value="1"/>
</dbReference>
<dbReference type="AlphaFoldDB" id="A0A0D3I571"/>
<reference evidence="4" key="1">
    <citation type="journal article" date="2013" name="Nature">
        <title>Pan genome of the phytoplankton Emiliania underpins its global distribution.</title>
        <authorList>
            <person name="Read B.A."/>
            <person name="Kegel J."/>
            <person name="Klute M.J."/>
            <person name="Kuo A."/>
            <person name="Lefebvre S.C."/>
            <person name="Maumus F."/>
            <person name="Mayer C."/>
            <person name="Miller J."/>
            <person name="Monier A."/>
            <person name="Salamov A."/>
            <person name="Young J."/>
            <person name="Aguilar M."/>
            <person name="Claverie J.M."/>
            <person name="Frickenhaus S."/>
            <person name="Gonzalez K."/>
            <person name="Herman E.K."/>
            <person name="Lin Y.C."/>
            <person name="Napier J."/>
            <person name="Ogata H."/>
            <person name="Sarno A.F."/>
            <person name="Shmutz J."/>
            <person name="Schroeder D."/>
            <person name="de Vargas C."/>
            <person name="Verret F."/>
            <person name="von Dassow P."/>
            <person name="Valentin K."/>
            <person name="Van de Peer Y."/>
            <person name="Wheeler G."/>
            <person name="Dacks J.B."/>
            <person name="Delwiche C.F."/>
            <person name="Dyhrman S.T."/>
            <person name="Glockner G."/>
            <person name="John U."/>
            <person name="Richards T."/>
            <person name="Worden A.Z."/>
            <person name="Zhang X."/>
            <person name="Grigoriev I.V."/>
            <person name="Allen A.E."/>
            <person name="Bidle K."/>
            <person name="Borodovsky M."/>
            <person name="Bowler C."/>
            <person name="Brownlee C."/>
            <person name="Cock J.M."/>
            <person name="Elias M."/>
            <person name="Gladyshev V.N."/>
            <person name="Groth M."/>
            <person name="Guda C."/>
            <person name="Hadaegh A."/>
            <person name="Iglesias-Rodriguez M.D."/>
            <person name="Jenkins J."/>
            <person name="Jones B.M."/>
            <person name="Lawson T."/>
            <person name="Leese F."/>
            <person name="Lindquist E."/>
            <person name="Lobanov A."/>
            <person name="Lomsadze A."/>
            <person name="Malik S.B."/>
            <person name="Marsh M.E."/>
            <person name="Mackinder L."/>
            <person name="Mock T."/>
            <person name="Mueller-Roeber B."/>
            <person name="Pagarete A."/>
            <person name="Parker M."/>
            <person name="Probert I."/>
            <person name="Quesneville H."/>
            <person name="Raines C."/>
            <person name="Rensing S.A."/>
            <person name="Riano-Pachon D.M."/>
            <person name="Richier S."/>
            <person name="Rokitta S."/>
            <person name="Shiraiwa Y."/>
            <person name="Soanes D.M."/>
            <person name="van der Giezen M."/>
            <person name="Wahlund T.M."/>
            <person name="Williams B."/>
            <person name="Wilson W."/>
            <person name="Wolfe G."/>
            <person name="Wurch L.L."/>
        </authorList>
    </citation>
    <scope>NUCLEOTIDE SEQUENCE</scope>
</reference>
<dbReference type="GO" id="GO:0008610">
    <property type="term" value="P:lipid biosynthetic process"/>
    <property type="evidence" value="ECO:0007669"/>
    <property type="project" value="InterPro"/>
</dbReference>
<dbReference type="OMA" id="DEPGHTD"/>
<keyword evidence="1" id="KW-0436">Ligase</keyword>
<dbReference type="STRING" id="2903.R1D6A2"/>
<protein>
    <recommendedName>
        <fullName evidence="2">AMP-dependent synthetase/ligase domain-containing protein</fullName>
    </recommendedName>
</protein>
<feature type="domain" description="AMP-dependent synthetase/ligase" evidence="2">
    <location>
        <begin position="12"/>
        <end position="409"/>
    </location>
</feature>
<dbReference type="SUPFAM" id="SSF56801">
    <property type="entry name" value="Acetyl-CoA synthetase-like"/>
    <property type="match status" value="1"/>
</dbReference>
<reference evidence="3" key="2">
    <citation type="submission" date="2024-10" db="UniProtKB">
        <authorList>
            <consortium name="EnsemblProtists"/>
        </authorList>
    </citation>
    <scope>IDENTIFICATION</scope>
</reference>
<dbReference type="RefSeq" id="XP_005758835.1">
    <property type="nucleotide sequence ID" value="XM_005758778.1"/>
</dbReference>
<dbReference type="InterPro" id="IPR000873">
    <property type="entry name" value="AMP-dep_synth/lig_dom"/>
</dbReference>
<evidence type="ECO:0000313" key="4">
    <source>
        <dbReference type="Proteomes" id="UP000013827"/>
    </source>
</evidence>
<dbReference type="InterPro" id="IPR040097">
    <property type="entry name" value="FAAL/FAAC"/>
</dbReference>
<dbReference type="GeneID" id="17252584"/>
<dbReference type="PROSITE" id="PS00455">
    <property type="entry name" value="AMP_BINDING"/>
    <property type="match status" value="1"/>
</dbReference>
<dbReference type="eggNOG" id="KOG3628">
    <property type="taxonomic scope" value="Eukaryota"/>
</dbReference>
<sequence length="568" mass="61178">RLYSWLRQDGSEEAALSYGELRERACALAVCLRLRWDVPERGRVMLVYPPGLEFLVAFFGAQYAAVIAVPYYPPVLPTSPAPSASARRRLADGLAKLARIAGAAAPLVCREEACRWPEEWRWHASDDSLAPPSGEEEAWLHAAVAGRTRPAESEIAFLQFTSGSTGNPKGVMVGTRNLVANVRLIIQANVRAVPAGELAIVSWLPQYHDMGLIGGCLSAALSGWRAELLSPFAFLQRPLLWLLAISRLSDSHHVVSPAPNFGYALCVRRDAELPRLDLSRWRIAMNGAEPIRAATLREFEAKFGRAGFDPASWACVFGLAENVLYVAGCAEPAHLLRLDRARLAVGDVPLPRASPAGASQALEACGHALLPERESGQAVRIVGDAREALPDGTVGEVWVRGPSVARGYWQLEELSRETFCATLAGSSEGQSGESGCGADSYLRTGDLGLLWEGRLYIVGRIKDVLTIKGRTLHAHDIEVCAERGSDALRLGCCAAFPVLGDDGDEALVLMAELREEAARACAAVAAQVASAVGEGEGVRPTVVVLLAPRSILKTTSGKLRRRELRLAY</sequence>
<dbReference type="Pfam" id="PF00501">
    <property type="entry name" value="AMP-binding"/>
    <property type="match status" value="1"/>
</dbReference>
<evidence type="ECO:0000259" key="2">
    <source>
        <dbReference type="Pfam" id="PF00501"/>
    </source>
</evidence>
<name>A0A0D3I571_EMIH1</name>
<dbReference type="KEGG" id="ehx:EMIHUDRAFT_41407"/>
<dbReference type="InterPro" id="IPR020845">
    <property type="entry name" value="AMP-binding_CS"/>
</dbReference>
<dbReference type="PaxDb" id="2903-EOD06406"/>
<accession>A0A0D3I571</accession>
<dbReference type="InterPro" id="IPR045851">
    <property type="entry name" value="AMP-bd_C_sf"/>
</dbReference>
<evidence type="ECO:0000313" key="3">
    <source>
        <dbReference type="EnsemblProtists" id="EOD06406"/>
    </source>
</evidence>
<dbReference type="Gene3D" id="3.40.50.12780">
    <property type="entry name" value="N-terminal domain of ligase-like"/>
    <property type="match status" value="1"/>
</dbReference>
<dbReference type="PANTHER" id="PTHR22754">
    <property type="entry name" value="DISCO-INTERACTING PROTEIN 2 DIP2 -RELATED"/>
    <property type="match status" value="1"/>
</dbReference>
<dbReference type="GO" id="GO:0016874">
    <property type="term" value="F:ligase activity"/>
    <property type="evidence" value="ECO:0007669"/>
    <property type="project" value="UniProtKB-KW"/>
</dbReference>
<organism evidence="3 4">
    <name type="scientific">Emiliania huxleyi (strain CCMP1516)</name>
    <dbReference type="NCBI Taxonomy" id="280463"/>
    <lineage>
        <taxon>Eukaryota</taxon>
        <taxon>Haptista</taxon>
        <taxon>Haptophyta</taxon>
        <taxon>Prymnesiophyceae</taxon>
        <taxon>Isochrysidales</taxon>
        <taxon>Noelaerhabdaceae</taxon>
        <taxon>Emiliania</taxon>
    </lineage>
</organism>
<proteinExistence type="predicted"/>
<dbReference type="Gene3D" id="3.30.300.30">
    <property type="match status" value="1"/>
</dbReference>
<dbReference type="PANTHER" id="PTHR22754:SF32">
    <property type="entry name" value="DISCO-INTERACTING PROTEIN 2"/>
    <property type="match status" value="1"/>
</dbReference>
<dbReference type="EnsemblProtists" id="EOD06406">
    <property type="protein sequence ID" value="EOD06406"/>
    <property type="gene ID" value="EMIHUDRAFT_41407"/>
</dbReference>